<dbReference type="KEGG" id="xbc:ELE36_00150"/>
<dbReference type="GO" id="GO:0005886">
    <property type="term" value="C:plasma membrane"/>
    <property type="evidence" value="ECO:0007669"/>
    <property type="project" value="UniProtKB-SubCell"/>
</dbReference>
<comment type="similarity">
    <text evidence="3 12">Belongs to the ExbD/TolR family.</text>
</comment>
<evidence type="ECO:0000256" key="13">
    <source>
        <dbReference type="SAM" id="Phobius"/>
    </source>
</evidence>
<keyword evidence="8 12" id="KW-0812">Transmembrane</keyword>
<comment type="subunit">
    <text evidence="4">The accessory proteins ExbB and ExbD seem to form a complex with TonB.</text>
</comment>
<dbReference type="GO" id="GO:0022857">
    <property type="term" value="F:transmembrane transporter activity"/>
    <property type="evidence" value="ECO:0007669"/>
    <property type="project" value="InterPro"/>
</dbReference>
<evidence type="ECO:0000313" key="15">
    <source>
        <dbReference type="Proteomes" id="UP000291562"/>
    </source>
</evidence>
<feature type="transmembrane region" description="Helical" evidence="13">
    <location>
        <begin position="20"/>
        <end position="38"/>
    </location>
</feature>
<keyword evidence="6" id="KW-1003">Cell membrane</keyword>
<evidence type="ECO:0000256" key="5">
    <source>
        <dbReference type="ARBA" id="ARBA00022448"/>
    </source>
</evidence>
<dbReference type="GO" id="GO:0015031">
    <property type="term" value="P:protein transport"/>
    <property type="evidence" value="ECO:0007669"/>
    <property type="project" value="UniProtKB-KW"/>
</dbReference>
<protein>
    <submittedName>
        <fullName evidence="14">Biopolymer transporter ExbD</fullName>
    </submittedName>
</protein>
<evidence type="ECO:0000256" key="7">
    <source>
        <dbReference type="ARBA" id="ARBA00022519"/>
    </source>
</evidence>
<evidence type="ECO:0000256" key="3">
    <source>
        <dbReference type="ARBA" id="ARBA00005811"/>
    </source>
</evidence>
<sequence>MAFSSGGGSGPMADMNVTPLVDVMLVLLIIFMITAPVMTHKISIDLPQPSPNVIEPPKPIDPINLMIRETGGMEWNNNPITLPELQAQLAVLGVKAEADQPELRIKAADTTEYDKIASVMGEAKRVGVKKIGFEK</sequence>
<evidence type="ECO:0000256" key="1">
    <source>
        <dbReference type="ARBA" id="ARBA00003540"/>
    </source>
</evidence>
<dbReference type="AlphaFoldDB" id="A0A411HEK0"/>
<comment type="subcellular location">
    <subcellularLocation>
        <location evidence="2">Cell inner membrane</location>
        <topology evidence="2">Single-pass type II membrane protein</topology>
    </subcellularLocation>
    <subcellularLocation>
        <location evidence="12">Cell membrane</location>
        <topology evidence="12">Single-pass type II membrane protein</topology>
    </subcellularLocation>
</comment>
<evidence type="ECO:0000256" key="11">
    <source>
        <dbReference type="ARBA" id="ARBA00023136"/>
    </source>
</evidence>
<evidence type="ECO:0000256" key="9">
    <source>
        <dbReference type="ARBA" id="ARBA00022927"/>
    </source>
</evidence>
<accession>A0A411HEK0</accession>
<keyword evidence="15" id="KW-1185">Reference proteome</keyword>
<proteinExistence type="inferred from homology"/>
<dbReference type="OrthoDB" id="9798629at2"/>
<comment type="function">
    <text evidence="1">Involved in the TonB-dependent energy-dependent transport of various receptor-bound substrates.</text>
</comment>
<dbReference type="Pfam" id="PF02472">
    <property type="entry name" value="ExbD"/>
    <property type="match status" value="1"/>
</dbReference>
<gene>
    <name evidence="14" type="ORF">ELE36_00150</name>
</gene>
<evidence type="ECO:0000256" key="12">
    <source>
        <dbReference type="RuleBase" id="RU003879"/>
    </source>
</evidence>
<evidence type="ECO:0000256" key="8">
    <source>
        <dbReference type="ARBA" id="ARBA00022692"/>
    </source>
</evidence>
<evidence type="ECO:0000256" key="6">
    <source>
        <dbReference type="ARBA" id="ARBA00022475"/>
    </source>
</evidence>
<name>A0A411HEK0_9GAMM</name>
<evidence type="ECO:0000256" key="10">
    <source>
        <dbReference type="ARBA" id="ARBA00022989"/>
    </source>
</evidence>
<keyword evidence="9 12" id="KW-0653">Protein transport</keyword>
<evidence type="ECO:0000313" key="14">
    <source>
        <dbReference type="EMBL" id="QBB68913.1"/>
    </source>
</evidence>
<dbReference type="RefSeq" id="WP_129831164.1">
    <property type="nucleotide sequence ID" value="NZ_CP035704.1"/>
</dbReference>
<keyword evidence="5 12" id="KW-0813">Transport</keyword>
<reference evidence="14 15" key="1">
    <citation type="submission" date="2019-01" db="EMBL/GenBank/DDBJ databases">
        <title>Pseudolysobacter antarctica gen. nov., sp. nov., isolated from Fildes Peninsula, Antarctica.</title>
        <authorList>
            <person name="Wei Z."/>
            <person name="Peng F."/>
        </authorList>
    </citation>
    <scope>NUCLEOTIDE SEQUENCE [LARGE SCALE GENOMIC DNA]</scope>
    <source>
        <strain evidence="14 15">AQ6-296</strain>
    </source>
</reference>
<evidence type="ECO:0000256" key="2">
    <source>
        <dbReference type="ARBA" id="ARBA00004249"/>
    </source>
</evidence>
<keyword evidence="11 13" id="KW-0472">Membrane</keyword>
<organism evidence="14 15">
    <name type="scientific">Pseudolysobacter antarcticus</name>
    <dbReference type="NCBI Taxonomy" id="2511995"/>
    <lineage>
        <taxon>Bacteria</taxon>
        <taxon>Pseudomonadati</taxon>
        <taxon>Pseudomonadota</taxon>
        <taxon>Gammaproteobacteria</taxon>
        <taxon>Lysobacterales</taxon>
        <taxon>Rhodanobacteraceae</taxon>
        <taxon>Pseudolysobacter</taxon>
    </lineage>
</organism>
<dbReference type="InterPro" id="IPR003400">
    <property type="entry name" value="ExbD"/>
</dbReference>
<evidence type="ECO:0000256" key="4">
    <source>
        <dbReference type="ARBA" id="ARBA00011471"/>
    </source>
</evidence>
<keyword evidence="7" id="KW-0997">Cell inner membrane</keyword>
<dbReference type="PANTHER" id="PTHR30558">
    <property type="entry name" value="EXBD MEMBRANE COMPONENT OF PMF-DRIVEN MACROMOLECULE IMPORT SYSTEM"/>
    <property type="match status" value="1"/>
</dbReference>
<dbReference type="EMBL" id="CP035704">
    <property type="protein sequence ID" value="QBB68913.1"/>
    <property type="molecule type" value="Genomic_DNA"/>
</dbReference>
<dbReference type="Proteomes" id="UP000291562">
    <property type="component" value="Chromosome"/>
</dbReference>
<dbReference type="PANTHER" id="PTHR30558:SF12">
    <property type="entry name" value="BIOPOLYMER TRANSPORT PROTEIN EXBD"/>
    <property type="match status" value="1"/>
</dbReference>
<keyword evidence="10 13" id="KW-1133">Transmembrane helix</keyword>
<dbReference type="Gene3D" id="3.30.420.270">
    <property type="match status" value="1"/>
</dbReference>